<comment type="caution">
    <text evidence="2">The sequence shown here is derived from an EMBL/GenBank/DDBJ whole genome shotgun (WGS) entry which is preliminary data.</text>
</comment>
<organism evidence="2 3">
    <name type="scientific">Reticulomyxa filosa</name>
    <dbReference type="NCBI Taxonomy" id="46433"/>
    <lineage>
        <taxon>Eukaryota</taxon>
        <taxon>Sar</taxon>
        <taxon>Rhizaria</taxon>
        <taxon>Retaria</taxon>
        <taxon>Foraminifera</taxon>
        <taxon>Monothalamids</taxon>
        <taxon>Reticulomyxidae</taxon>
        <taxon>Reticulomyxa</taxon>
    </lineage>
</organism>
<evidence type="ECO:0000313" key="2">
    <source>
        <dbReference type="EMBL" id="ETO34987.1"/>
    </source>
</evidence>
<accession>X6PBE7</accession>
<keyword evidence="1" id="KW-1133">Transmembrane helix</keyword>
<name>X6PBE7_RETFI</name>
<dbReference type="Proteomes" id="UP000023152">
    <property type="component" value="Unassembled WGS sequence"/>
</dbReference>
<dbReference type="EMBL" id="ASPP01002064">
    <property type="protein sequence ID" value="ETO34987.1"/>
    <property type="molecule type" value="Genomic_DNA"/>
</dbReference>
<reference evidence="2 3" key="1">
    <citation type="journal article" date="2013" name="Curr. Biol.">
        <title>The Genome of the Foraminiferan Reticulomyxa filosa.</title>
        <authorList>
            <person name="Glockner G."/>
            <person name="Hulsmann N."/>
            <person name="Schleicher M."/>
            <person name="Noegel A.A."/>
            <person name="Eichinger L."/>
            <person name="Gallinger C."/>
            <person name="Pawlowski J."/>
            <person name="Sierra R."/>
            <person name="Euteneuer U."/>
            <person name="Pillet L."/>
            <person name="Moustafa A."/>
            <person name="Platzer M."/>
            <person name="Groth M."/>
            <person name="Szafranski K."/>
            <person name="Schliwa M."/>
        </authorList>
    </citation>
    <scope>NUCLEOTIDE SEQUENCE [LARGE SCALE GENOMIC DNA]</scope>
</reference>
<evidence type="ECO:0000313" key="3">
    <source>
        <dbReference type="Proteomes" id="UP000023152"/>
    </source>
</evidence>
<evidence type="ECO:0000256" key="1">
    <source>
        <dbReference type="SAM" id="Phobius"/>
    </source>
</evidence>
<dbReference type="AlphaFoldDB" id="X6PBE7"/>
<keyword evidence="1" id="KW-0472">Membrane</keyword>
<sequence>MNTPFQFSLEDDIQIIHFKLLHASGRHYPTKQNTTATFSEYHNRTSHHYITNQHINNYNSNHQHTNSESNTICSIRAHPITGSVKKKDGVTRYRVTICSICTAMKMLVEATIYAQAMELFALLVLWQVEKVIWLFSSRNSLLDHNTTSVDMLLSLFKTMNNMIEDSGGGRLVLAPVNVYKMIALLIVIMIMLFVWPALAQCFGCGTPLRYTMIGTWAQ</sequence>
<gene>
    <name evidence="2" type="ORF">RFI_02088</name>
</gene>
<proteinExistence type="predicted"/>
<protein>
    <submittedName>
        <fullName evidence="2">Uncharacterized protein</fullName>
    </submittedName>
</protein>
<feature type="transmembrane region" description="Helical" evidence="1">
    <location>
        <begin position="178"/>
        <end position="198"/>
    </location>
</feature>
<keyword evidence="3" id="KW-1185">Reference proteome</keyword>
<keyword evidence="1" id="KW-0812">Transmembrane</keyword>